<name>A0A8G1U9T3_9ACTN</name>
<proteinExistence type="predicted"/>
<evidence type="ECO:0000313" key="2">
    <source>
        <dbReference type="Proteomes" id="UP000267408"/>
    </source>
</evidence>
<dbReference type="Proteomes" id="UP000267408">
    <property type="component" value="Unassembled WGS sequence"/>
</dbReference>
<reference evidence="1 2" key="1">
    <citation type="submission" date="2018-11" db="EMBL/GenBank/DDBJ databases">
        <title>Sequencing the genomes of 1000 actinobacteria strains.</title>
        <authorList>
            <person name="Klenk H.-P."/>
        </authorList>
    </citation>
    <scope>NUCLEOTIDE SEQUENCE [LARGE SCALE GENOMIC DNA]</scope>
    <source>
        <strain evidence="1 2">DSM 44780</strain>
    </source>
</reference>
<dbReference type="RefSeq" id="WP_208765750.1">
    <property type="nucleotide sequence ID" value="NZ_RJVJ01000003.1"/>
</dbReference>
<dbReference type="AlphaFoldDB" id="A0A8G1U9T3"/>
<gene>
    <name evidence="1" type="ORF">EDD39_7140</name>
</gene>
<accession>A0A8G1U9T3</accession>
<evidence type="ECO:0000313" key="1">
    <source>
        <dbReference type="EMBL" id="ROR35482.1"/>
    </source>
</evidence>
<sequence length="130" mass="14336">MTERGLSMRDPGPAALSRLVANMQRGDSHLVVERFGADEPEGDWYAQVRLQENGVYQLEYRDGVPAEHYRTLTVSLPKVVNALVGWSQGRTAWRAEFDWSNVGAEFVGHVERVGHVESRVRGGGSAAGGR</sequence>
<comment type="caution">
    <text evidence="1">The sequence shown here is derived from an EMBL/GenBank/DDBJ whole genome shotgun (WGS) entry which is preliminary data.</text>
</comment>
<dbReference type="EMBL" id="RJVJ01000003">
    <property type="protein sequence ID" value="ROR35482.1"/>
    <property type="molecule type" value="Genomic_DNA"/>
</dbReference>
<organism evidence="1 2">
    <name type="scientific">Kitasatospora cineracea</name>
    <dbReference type="NCBI Taxonomy" id="88074"/>
    <lineage>
        <taxon>Bacteria</taxon>
        <taxon>Bacillati</taxon>
        <taxon>Actinomycetota</taxon>
        <taxon>Actinomycetes</taxon>
        <taxon>Kitasatosporales</taxon>
        <taxon>Streptomycetaceae</taxon>
        <taxon>Kitasatospora</taxon>
    </lineage>
</organism>
<protein>
    <submittedName>
        <fullName evidence="1">Uncharacterized protein</fullName>
    </submittedName>
</protein>